<keyword evidence="1" id="KW-0539">Nucleus</keyword>
<accession>A0A6A2ZN50</accession>
<keyword evidence="3" id="KW-1185">Reference proteome</keyword>
<name>A0A6A2ZN50_HIBSY</name>
<comment type="function">
    <text evidence="1">Transcription factor that specifically binds AT-rich DNA sequences related to the nuclear matrix attachment regions (MARs).</text>
</comment>
<comment type="domain">
    <text evidence="1">The PPC domain mediates interactions between AHL proteins.</text>
</comment>
<gene>
    <name evidence="2" type="ORF">F3Y22_tig00110818pilonHSYRG00015</name>
</gene>
<comment type="caution">
    <text evidence="2">The sequence shown here is derived from an EMBL/GenBank/DDBJ whole genome shotgun (WGS) entry which is preliminary data.</text>
</comment>
<evidence type="ECO:0000256" key="1">
    <source>
        <dbReference type="RuleBase" id="RU367031"/>
    </source>
</evidence>
<keyword evidence="1" id="KW-0238">DNA-binding</keyword>
<dbReference type="AlphaFoldDB" id="A0A6A2ZN50"/>
<dbReference type="PANTHER" id="PTHR31500">
    <property type="entry name" value="AT-HOOK MOTIF NUCLEAR-LOCALIZED PROTEIN 9"/>
    <property type="match status" value="1"/>
</dbReference>
<dbReference type="GO" id="GO:0005634">
    <property type="term" value="C:nucleus"/>
    <property type="evidence" value="ECO:0007669"/>
    <property type="project" value="UniProtKB-SubCell"/>
</dbReference>
<reference evidence="2" key="1">
    <citation type="submission" date="2019-09" db="EMBL/GenBank/DDBJ databases">
        <title>Draft genome information of white flower Hibiscus syriacus.</title>
        <authorList>
            <person name="Kim Y.-M."/>
        </authorList>
    </citation>
    <scope>NUCLEOTIDE SEQUENCE [LARGE SCALE GENOMIC DNA]</scope>
    <source>
        <strain evidence="2">YM2019G1</strain>
    </source>
</reference>
<dbReference type="Proteomes" id="UP000436088">
    <property type="component" value="Unassembled WGS sequence"/>
</dbReference>
<organism evidence="2 3">
    <name type="scientific">Hibiscus syriacus</name>
    <name type="common">Rose of Sharon</name>
    <dbReference type="NCBI Taxonomy" id="106335"/>
    <lineage>
        <taxon>Eukaryota</taxon>
        <taxon>Viridiplantae</taxon>
        <taxon>Streptophyta</taxon>
        <taxon>Embryophyta</taxon>
        <taxon>Tracheophyta</taxon>
        <taxon>Spermatophyta</taxon>
        <taxon>Magnoliopsida</taxon>
        <taxon>eudicotyledons</taxon>
        <taxon>Gunneridae</taxon>
        <taxon>Pentapetalae</taxon>
        <taxon>rosids</taxon>
        <taxon>malvids</taxon>
        <taxon>Malvales</taxon>
        <taxon>Malvaceae</taxon>
        <taxon>Malvoideae</taxon>
        <taxon>Hibiscus</taxon>
    </lineage>
</organism>
<keyword evidence="1" id="KW-0804">Transcription</keyword>
<evidence type="ECO:0000313" key="2">
    <source>
        <dbReference type="EMBL" id="KAE8693150.1"/>
    </source>
</evidence>
<comment type="subcellular location">
    <subcellularLocation>
        <location evidence="1">Nucleus</location>
    </subcellularLocation>
</comment>
<dbReference type="GO" id="GO:0003680">
    <property type="term" value="F:minor groove of adenine-thymine-rich DNA binding"/>
    <property type="evidence" value="ECO:0007669"/>
    <property type="project" value="UniProtKB-UniRule"/>
</dbReference>
<protein>
    <recommendedName>
        <fullName evidence="1">AT-hook motif nuclear-localized protein</fullName>
    </recommendedName>
</protein>
<sequence>MDALGGVGGVGFTPHVITVEAGEDVASKIRLFHSKDRAQSVFSPQMVPSLSPLRQPEMSGGTVTYEHLNLDKLDRIHVSKAAGEWWFKRLLAGSDGRVLGGGVVGMLRAASPVQVKTKISMYFILGFVTSFFLLSGHCWQLIADGKKQSSDAFRTGPSSVLASSMLISELQDDKRPSITRWLNAAARDHASEAQVTVVVGKQKREFLVDRFVLEKSPFRVLIETMKKGCGGVMDGRREKKKKKKPNGFSNQSKYWCTKTQDCIVLIVT</sequence>
<evidence type="ECO:0000313" key="3">
    <source>
        <dbReference type="Proteomes" id="UP000436088"/>
    </source>
</evidence>
<keyword evidence="1" id="KW-0805">Transcription regulation</keyword>
<proteinExistence type="predicted"/>
<dbReference type="EMBL" id="VEPZ02001123">
    <property type="protein sequence ID" value="KAE8693150.1"/>
    <property type="molecule type" value="Genomic_DNA"/>
</dbReference>
<dbReference type="InterPro" id="IPR039605">
    <property type="entry name" value="AHL"/>
</dbReference>
<dbReference type="PANTHER" id="PTHR31500:SF51">
    <property type="entry name" value="AT-HOOK MOTIF NUCLEAR-LOCALIZED PROTEIN 8"/>
    <property type="match status" value="1"/>
</dbReference>
<dbReference type="SUPFAM" id="SSF117856">
    <property type="entry name" value="AF0104/ALDC/Ptd012-like"/>
    <property type="match status" value="1"/>
</dbReference>